<keyword evidence="9 13" id="KW-1133">Transmembrane helix</keyword>
<keyword evidence="7" id="KW-0851">Voltage-gated channel</keyword>
<evidence type="ECO:0000256" key="13">
    <source>
        <dbReference type="SAM" id="Phobius"/>
    </source>
</evidence>
<evidence type="ECO:0000256" key="12">
    <source>
        <dbReference type="ARBA" id="ARBA00023303"/>
    </source>
</evidence>
<feature type="signal peptide" evidence="14">
    <location>
        <begin position="1"/>
        <end position="23"/>
    </location>
</feature>
<keyword evidence="11 13" id="KW-0472">Membrane</keyword>
<evidence type="ECO:0000313" key="16">
    <source>
        <dbReference type="EMBL" id="RVE68582.1"/>
    </source>
</evidence>
<organism evidence="16 17">
    <name type="scientific">Oryzias javanicus</name>
    <name type="common">Javanese ricefish</name>
    <name type="synonym">Aplocheilus javanicus</name>
    <dbReference type="NCBI Taxonomy" id="123683"/>
    <lineage>
        <taxon>Eukaryota</taxon>
        <taxon>Metazoa</taxon>
        <taxon>Chordata</taxon>
        <taxon>Craniata</taxon>
        <taxon>Vertebrata</taxon>
        <taxon>Euteleostomi</taxon>
        <taxon>Actinopterygii</taxon>
        <taxon>Neopterygii</taxon>
        <taxon>Teleostei</taxon>
        <taxon>Neoteleostei</taxon>
        <taxon>Acanthomorphata</taxon>
        <taxon>Ovalentaria</taxon>
        <taxon>Atherinomorphae</taxon>
        <taxon>Beloniformes</taxon>
        <taxon>Adrianichthyidae</taxon>
        <taxon>Oryziinae</taxon>
        <taxon>Oryzias</taxon>
    </lineage>
</organism>
<name>A0A3S2PJU3_ORYJA</name>
<evidence type="ECO:0000256" key="1">
    <source>
        <dbReference type="ARBA" id="ARBA00004651"/>
    </source>
</evidence>
<comment type="subcellular location">
    <subcellularLocation>
        <location evidence="1">Cell membrane</location>
        <topology evidence="1">Multi-pass membrane protein</topology>
    </subcellularLocation>
</comment>
<evidence type="ECO:0000256" key="2">
    <source>
        <dbReference type="ARBA" id="ARBA00022448"/>
    </source>
</evidence>
<dbReference type="InterPro" id="IPR005821">
    <property type="entry name" value="Ion_trans_dom"/>
</dbReference>
<keyword evidence="5 13" id="KW-0812">Transmembrane</keyword>
<evidence type="ECO:0000256" key="4">
    <source>
        <dbReference type="ARBA" id="ARBA00022538"/>
    </source>
</evidence>
<dbReference type="SUPFAM" id="SSF81324">
    <property type="entry name" value="Voltage-gated potassium channels"/>
    <property type="match status" value="1"/>
</dbReference>
<keyword evidence="17" id="KW-1185">Reference proteome</keyword>
<evidence type="ECO:0000256" key="8">
    <source>
        <dbReference type="ARBA" id="ARBA00022958"/>
    </source>
</evidence>
<dbReference type="PANTHER" id="PTHR11537:SF40">
    <property type="entry name" value="POTASSIUM VOLTAGE-GATED CHANNEL SUBFAMILY V MEMBER 2"/>
    <property type="match status" value="1"/>
</dbReference>
<evidence type="ECO:0000256" key="10">
    <source>
        <dbReference type="ARBA" id="ARBA00023065"/>
    </source>
</evidence>
<dbReference type="GO" id="GO:0001508">
    <property type="term" value="P:action potential"/>
    <property type="evidence" value="ECO:0007669"/>
    <property type="project" value="TreeGrafter"/>
</dbReference>
<dbReference type="GO" id="GO:0008076">
    <property type="term" value="C:voltage-gated potassium channel complex"/>
    <property type="evidence" value="ECO:0007669"/>
    <property type="project" value="InterPro"/>
</dbReference>
<proteinExistence type="predicted"/>
<evidence type="ECO:0000256" key="3">
    <source>
        <dbReference type="ARBA" id="ARBA00022475"/>
    </source>
</evidence>
<reference evidence="16 17" key="1">
    <citation type="submission" date="2018-11" db="EMBL/GenBank/DDBJ databases">
        <authorList>
            <person name="Lopez-Roques C."/>
            <person name="Donnadieu C."/>
            <person name="Bouchez O."/>
            <person name="Klopp C."/>
            <person name="Cabau C."/>
            <person name="Zahm M."/>
        </authorList>
    </citation>
    <scope>NUCLEOTIDE SEQUENCE [LARGE SCALE GENOMIC DNA]</scope>
    <source>
        <strain evidence="16">RS831</strain>
        <tissue evidence="16">Whole body</tissue>
    </source>
</reference>
<keyword evidence="2" id="KW-0813">Transport</keyword>
<keyword evidence="3" id="KW-1003">Cell membrane</keyword>
<dbReference type="Proteomes" id="UP000283210">
    <property type="component" value="Chromosome 9"/>
</dbReference>
<evidence type="ECO:0000256" key="5">
    <source>
        <dbReference type="ARBA" id="ARBA00022692"/>
    </source>
</evidence>
<dbReference type="FunFam" id="1.10.287.70:FF:000005">
    <property type="entry name" value="potassium voltage-gated channel subfamily G member 1"/>
    <property type="match status" value="1"/>
</dbReference>
<feature type="chain" id="PRO_5018748789" description="Ion transport domain-containing protein" evidence="14">
    <location>
        <begin position="24"/>
        <end position="256"/>
    </location>
</feature>
<keyword evidence="6" id="KW-0631">Potassium channel</keyword>
<keyword evidence="12" id="KW-0407">Ion channel</keyword>
<dbReference type="Gene3D" id="1.20.120.350">
    <property type="entry name" value="Voltage-gated potassium channels. Chain C"/>
    <property type="match status" value="1"/>
</dbReference>
<dbReference type="InterPro" id="IPR003971">
    <property type="entry name" value="K_chnl_volt-dep_Kv5/Kv9"/>
</dbReference>
<keyword evidence="8" id="KW-0630">Potassium</keyword>
<reference evidence="16 17" key="2">
    <citation type="submission" date="2019-01" db="EMBL/GenBank/DDBJ databases">
        <title>A chromosome length genome reference of the Java medaka (oryzias javanicus).</title>
        <authorList>
            <person name="Herpin A."/>
            <person name="Takehana Y."/>
            <person name="Naruse K."/>
            <person name="Ansai S."/>
            <person name="Kawaguchi M."/>
        </authorList>
    </citation>
    <scope>NUCLEOTIDE SEQUENCE [LARGE SCALE GENOMIC DNA]</scope>
    <source>
        <strain evidence="16">RS831</strain>
        <tissue evidence="16">Whole body</tissue>
    </source>
</reference>
<feature type="domain" description="Ion transport" evidence="15">
    <location>
        <begin position="4"/>
        <end position="222"/>
    </location>
</feature>
<evidence type="ECO:0000256" key="9">
    <source>
        <dbReference type="ARBA" id="ARBA00022989"/>
    </source>
</evidence>
<feature type="transmembrane region" description="Helical" evidence="13">
    <location>
        <begin position="192"/>
        <end position="213"/>
    </location>
</feature>
<evidence type="ECO:0000256" key="7">
    <source>
        <dbReference type="ARBA" id="ARBA00022882"/>
    </source>
</evidence>
<dbReference type="AlphaFoldDB" id="A0A3S2PJU3"/>
<keyword evidence="4" id="KW-0633">Potassium transport</keyword>
<dbReference type="InterPro" id="IPR027359">
    <property type="entry name" value="Volt_channel_dom_sf"/>
</dbReference>
<dbReference type="Pfam" id="PF00520">
    <property type="entry name" value="Ion_trans"/>
    <property type="match status" value="1"/>
</dbReference>
<gene>
    <name evidence="16" type="ORF">OJAV_G00093320</name>
</gene>
<dbReference type="PRINTS" id="PR01494">
    <property type="entry name" value="KV9CHANNEL"/>
</dbReference>
<dbReference type="InterPro" id="IPR028325">
    <property type="entry name" value="VG_K_chnl"/>
</dbReference>
<protein>
    <recommendedName>
        <fullName evidence="15">Ion transport domain-containing protein</fullName>
    </recommendedName>
</protein>
<evidence type="ECO:0000256" key="6">
    <source>
        <dbReference type="ARBA" id="ARBA00022826"/>
    </source>
</evidence>
<evidence type="ECO:0000256" key="14">
    <source>
        <dbReference type="SAM" id="SignalP"/>
    </source>
</evidence>
<accession>A0A3S2PJU3</accession>
<dbReference type="OrthoDB" id="296522at2759"/>
<dbReference type="Gene3D" id="1.10.287.70">
    <property type="match status" value="1"/>
</dbReference>
<evidence type="ECO:0000256" key="11">
    <source>
        <dbReference type="ARBA" id="ARBA00023136"/>
    </source>
</evidence>
<sequence>MAVASSLFVLISLVAMTLNTVEEMQYRTHSGQLSGKTYWEYVESMCIAFFTMEYLLRLISTPDLTSFSRSVLNTVDLIAILPQYLQGILEFFDSEKNYIKHEADMQAVGSWRVTPGLRAFGFTLRQCYQQVGCLFLFIAMGIFSFSAMVYTVEHDMPQTNFTSIPHAWWWAAVSISTVGYGDVYPETMLGRVFAFICIAFGIILNGLPISILFNKFSDYYSKLKSNQYTASMKKRGKVRFAKRTVNKLGNIFGNKQ</sequence>
<evidence type="ECO:0000259" key="15">
    <source>
        <dbReference type="Pfam" id="PF00520"/>
    </source>
</evidence>
<dbReference type="EMBL" id="CM012445">
    <property type="protein sequence ID" value="RVE68582.1"/>
    <property type="molecule type" value="Genomic_DNA"/>
</dbReference>
<dbReference type="PANTHER" id="PTHR11537">
    <property type="entry name" value="VOLTAGE-GATED POTASSIUM CHANNEL"/>
    <property type="match status" value="1"/>
</dbReference>
<evidence type="ECO:0000313" key="17">
    <source>
        <dbReference type="Proteomes" id="UP000283210"/>
    </source>
</evidence>
<keyword evidence="10" id="KW-0406">Ion transport</keyword>
<dbReference type="GO" id="GO:0005249">
    <property type="term" value="F:voltage-gated potassium channel activity"/>
    <property type="evidence" value="ECO:0007669"/>
    <property type="project" value="InterPro"/>
</dbReference>
<feature type="transmembrane region" description="Helical" evidence="13">
    <location>
        <begin position="131"/>
        <end position="152"/>
    </location>
</feature>
<keyword evidence="14" id="KW-0732">Signal</keyword>
<dbReference type="PRINTS" id="PR00169">
    <property type="entry name" value="KCHANNEL"/>
</dbReference>